<reference evidence="1 2" key="1">
    <citation type="submission" date="2023-10" db="EMBL/GenBank/DDBJ databases">
        <title>Sorlinia euscelidii gen. nov., sp. nov., an acetic acid bacteria isolated from the gut of Euscelidius variegatus emitter.</title>
        <authorList>
            <person name="Michoud G."/>
            <person name="Marasco R."/>
            <person name="Seferji K."/>
            <person name="Gonella E."/>
            <person name="Garuglieri E."/>
            <person name="Alma A."/>
            <person name="Mapelli F."/>
            <person name="Borin S."/>
            <person name="Daffonchio D."/>
            <person name="Crotti E."/>
        </authorList>
    </citation>
    <scope>NUCLEOTIDE SEQUENCE [LARGE SCALE GENOMIC DNA]</scope>
    <source>
        <strain evidence="1 2">EV16P</strain>
    </source>
</reference>
<keyword evidence="2" id="KW-1185">Reference proteome</keyword>
<name>A0ABU7U347_9PROT</name>
<dbReference type="Proteomes" id="UP001312908">
    <property type="component" value="Unassembled WGS sequence"/>
</dbReference>
<proteinExistence type="predicted"/>
<protein>
    <submittedName>
        <fullName evidence="1">Uncharacterized protein</fullName>
    </submittedName>
</protein>
<gene>
    <name evidence="1" type="ORF">DOFOFD_07880</name>
</gene>
<comment type="caution">
    <text evidence="1">The sequence shown here is derived from an EMBL/GenBank/DDBJ whole genome shotgun (WGS) entry which is preliminary data.</text>
</comment>
<dbReference type="RefSeq" id="WP_394819821.1">
    <property type="nucleotide sequence ID" value="NZ_JAWJZY010000003.1"/>
</dbReference>
<sequence>MRRFASILSTGFFAVGLALSPSTSKASGRTISNVEASRLTLAALTAPPRPVVHTTRHRKRGYGRKMVVTASYRHKATKNGVKARFIRKASYRHVKSHTTKSRHTRHRG</sequence>
<organism evidence="1 2">
    <name type="scientific">Sorlinia euscelidii</name>
    <dbReference type="NCBI Taxonomy" id="3081148"/>
    <lineage>
        <taxon>Bacteria</taxon>
        <taxon>Pseudomonadati</taxon>
        <taxon>Pseudomonadota</taxon>
        <taxon>Alphaproteobacteria</taxon>
        <taxon>Acetobacterales</taxon>
        <taxon>Acetobacteraceae</taxon>
        <taxon>Sorlinia</taxon>
    </lineage>
</organism>
<dbReference type="EMBL" id="JAWJZY010000003">
    <property type="protein sequence ID" value="MEE8658928.1"/>
    <property type="molecule type" value="Genomic_DNA"/>
</dbReference>
<evidence type="ECO:0000313" key="2">
    <source>
        <dbReference type="Proteomes" id="UP001312908"/>
    </source>
</evidence>
<accession>A0ABU7U347</accession>
<evidence type="ECO:0000313" key="1">
    <source>
        <dbReference type="EMBL" id="MEE8658928.1"/>
    </source>
</evidence>